<dbReference type="PANTHER" id="PTHR40980">
    <property type="entry name" value="PLUG DOMAIN-CONTAINING PROTEIN"/>
    <property type="match status" value="1"/>
</dbReference>
<dbReference type="NCBIfam" id="TIGR01782">
    <property type="entry name" value="TonB-Xanth-Caul"/>
    <property type="match status" value="1"/>
</dbReference>
<reference evidence="13 14" key="1">
    <citation type="submission" date="2018-11" db="EMBL/GenBank/DDBJ databases">
        <title>Draft genome analysis of Rheinheimera mesophila isolated from an industrial waste site.</title>
        <authorList>
            <person name="Yu Q."/>
            <person name="Qi Y."/>
            <person name="Zhang H."/>
            <person name="Lu Y."/>
            <person name="Pu J."/>
        </authorList>
    </citation>
    <scope>NUCLEOTIDE SEQUENCE [LARGE SCALE GENOMIC DNA]</scope>
    <source>
        <strain evidence="13 14">IITR13</strain>
    </source>
</reference>
<dbReference type="InterPro" id="IPR037066">
    <property type="entry name" value="Plug_dom_sf"/>
</dbReference>
<keyword evidence="3 8" id="KW-1134">Transmembrane beta strand</keyword>
<protein>
    <submittedName>
        <fullName evidence="13">TonB-dependent receptor</fullName>
    </submittedName>
</protein>
<dbReference type="EMBL" id="RRCF01000002">
    <property type="protein sequence ID" value="RRJ21347.1"/>
    <property type="molecule type" value="Genomic_DNA"/>
</dbReference>
<dbReference type="InterPro" id="IPR036942">
    <property type="entry name" value="Beta-barrel_TonB_sf"/>
</dbReference>
<dbReference type="Proteomes" id="UP000276260">
    <property type="component" value="Unassembled WGS sequence"/>
</dbReference>
<feature type="domain" description="TonB-dependent receptor-like beta-barrel" evidence="11">
    <location>
        <begin position="452"/>
        <end position="920"/>
    </location>
</feature>
<evidence type="ECO:0000313" key="14">
    <source>
        <dbReference type="Proteomes" id="UP000276260"/>
    </source>
</evidence>
<dbReference type="InterPro" id="IPR010104">
    <property type="entry name" value="TonB_rcpt_bac"/>
</dbReference>
<evidence type="ECO:0000313" key="13">
    <source>
        <dbReference type="EMBL" id="RRJ21347.1"/>
    </source>
</evidence>
<evidence type="ECO:0000259" key="11">
    <source>
        <dbReference type="Pfam" id="PF00593"/>
    </source>
</evidence>
<dbReference type="Gene3D" id="2.170.130.10">
    <property type="entry name" value="TonB-dependent receptor, plug domain"/>
    <property type="match status" value="1"/>
</dbReference>
<keyword evidence="10" id="KW-0732">Signal</keyword>
<dbReference type="AlphaFoldDB" id="A0A3P3QJK0"/>
<dbReference type="RefSeq" id="WP_046521324.1">
    <property type="nucleotide sequence ID" value="NZ_LAVS01000096.1"/>
</dbReference>
<evidence type="ECO:0000256" key="6">
    <source>
        <dbReference type="ARBA" id="ARBA00023136"/>
    </source>
</evidence>
<evidence type="ECO:0000256" key="9">
    <source>
        <dbReference type="RuleBase" id="RU003357"/>
    </source>
</evidence>
<dbReference type="CDD" id="cd01347">
    <property type="entry name" value="ligand_gated_channel"/>
    <property type="match status" value="1"/>
</dbReference>
<dbReference type="InterPro" id="IPR039426">
    <property type="entry name" value="TonB-dep_rcpt-like"/>
</dbReference>
<organism evidence="13 14">
    <name type="scientific">Rheinheimera mesophila</name>
    <dbReference type="NCBI Taxonomy" id="1547515"/>
    <lineage>
        <taxon>Bacteria</taxon>
        <taxon>Pseudomonadati</taxon>
        <taxon>Pseudomonadota</taxon>
        <taxon>Gammaproteobacteria</taxon>
        <taxon>Chromatiales</taxon>
        <taxon>Chromatiaceae</taxon>
        <taxon>Rheinheimera</taxon>
    </lineage>
</organism>
<evidence type="ECO:0000256" key="1">
    <source>
        <dbReference type="ARBA" id="ARBA00004571"/>
    </source>
</evidence>
<dbReference type="PANTHER" id="PTHR40980:SF3">
    <property type="entry name" value="TONB-DEPENDENT RECEPTOR-LIKE BETA-BARREL DOMAIN-CONTAINING PROTEIN"/>
    <property type="match status" value="1"/>
</dbReference>
<keyword evidence="13" id="KW-0675">Receptor</keyword>
<keyword evidence="4 8" id="KW-0812">Transmembrane</keyword>
<feature type="chain" id="PRO_5018656606" evidence="10">
    <location>
        <begin position="21"/>
        <end position="953"/>
    </location>
</feature>
<gene>
    <name evidence="13" type="ORF">EIK76_10750</name>
</gene>
<keyword evidence="14" id="KW-1185">Reference proteome</keyword>
<sequence length="953" mass="105078">MNRIATKPAVLSLAISAAFAGLSWQAAAEQAQTNAIETQTAARADDKAAAKNDKDIEVIQVSGIRSSIKESLFQKQNATSVVDLVVSDDIGKFPDENLAEALQRIPGITITRNGGEGQNILVRGLGGGYNITTLNGRKLASEYAGRDFNFDTIASELVSVLRVYKSPEAQLPEGGIGAVIDIETRKPLEMDGTTISASAKGIYESRTEDTHPHASFIVGQKNDDDSFGALFSAVYSKKTLRADTYSASGFFDEDEGWGVDSAGVPVDTNENGVIDTGEIYASKIPSYMYYANAQDVRERLGATLALQWKPTDQLDINFDSLYSRYNTDGNRYQIGFVNYDESWTPGTPLFSDASFDEMDRVVKMRQTGENTMVELLNISTPRKTDTYQLGLNTKYQYNEQWAFTLDAAYSEAKDQNAGDNRFIVARGFVDAIDIDYSSGNKLPDVVISPGLTADQDYGAHYSYNSGTGVTDKISDLKLLTTYTPAEGLITKVDAGLSYVDQKKAQNQFASANPSQFSRGGFYLTRDGYAFDDSTVFQKGEFELFRIPKDVFVPANFDNFLEGENSLSPQPWPSFDYDKLLAYYRGLNAEAADKSIVAVQDRAGSYQVQEAVSTAFVQVTMEPEIFGLSSMLNLGLRGSKTEVTSSGFGYDLAKVELDAGGLPINNDWRQVLPVSYEDSYTNVLPSLNFKLNLTDELLLRFSAAEVLSRPSLYYLRSWAAPNFTVREQGLPTLAMGNPGVQPEEANQADVTLEWYYGESSALSGGVFVKDIKSFVTEGKFAANVAGTDYLVTTSVNGEYGAKVEGYEMAWQQSLQELVPEPFNGLGFQLNYTYVDSNYDDPDLKAKNLPFQGMSKNSYNAVLYYEQYGVQARLAYNWRSKFVTNPEDWGGASWIASYGQLDASVSYDFMHGLTVFAEASNLSNSRYWGYVKREDQVNYLERFGTQLAVGIRGSF</sequence>
<keyword evidence="5 9" id="KW-0798">TonB box</keyword>
<name>A0A3P3QJK0_9GAMM</name>
<dbReference type="InterPro" id="IPR000531">
    <property type="entry name" value="Beta-barrel_TonB"/>
</dbReference>
<comment type="subcellular location">
    <subcellularLocation>
        <location evidence="1 8">Cell outer membrane</location>
        <topology evidence="1 8">Multi-pass membrane protein</topology>
    </subcellularLocation>
</comment>
<evidence type="ECO:0000256" key="2">
    <source>
        <dbReference type="ARBA" id="ARBA00022448"/>
    </source>
</evidence>
<dbReference type="Pfam" id="PF07715">
    <property type="entry name" value="Plug"/>
    <property type="match status" value="1"/>
</dbReference>
<accession>A0A3P3QJK0</accession>
<dbReference type="Gene3D" id="2.40.170.20">
    <property type="entry name" value="TonB-dependent receptor, beta-barrel domain"/>
    <property type="match status" value="1"/>
</dbReference>
<evidence type="ECO:0000256" key="4">
    <source>
        <dbReference type="ARBA" id="ARBA00022692"/>
    </source>
</evidence>
<feature type="domain" description="TonB-dependent receptor plug" evidence="12">
    <location>
        <begin position="75"/>
        <end position="179"/>
    </location>
</feature>
<evidence type="ECO:0000256" key="5">
    <source>
        <dbReference type="ARBA" id="ARBA00023077"/>
    </source>
</evidence>
<dbReference type="Pfam" id="PF00593">
    <property type="entry name" value="TonB_dep_Rec_b-barrel"/>
    <property type="match status" value="1"/>
</dbReference>
<evidence type="ECO:0000259" key="12">
    <source>
        <dbReference type="Pfam" id="PF07715"/>
    </source>
</evidence>
<comment type="similarity">
    <text evidence="8 9">Belongs to the TonB-dependent receptor family.</text>
</comment>
<evidence type="ECO:0000256" key="10">
    <source>
        <dbReference type="SAM" id="SignalP"/>
    </source>
</evidence>
<keyword evidence="6 8" id="KW-0472">Membrane</keyword>
<comment type="caution">
    <text evidence="13">The sequence shown here is derived from an EMBL/GenBank/DDBJ whole genome shotgun (WGS) entry which is preliminary data.</text>
</comment>
<evidence type="ECO:0000256" key="3">
    <source>
        <dbReference type="ARBA" id="ARBA00022452"/>
    </source>
</evidence>
<dbReference type="SUPFAM" id="SSF56935">
    <property type="entry name" value="Porins"/>
    <property type="match status" value="1"/>
</dbReference>
<feature type="signal peptide" evidence="10">
    <location>
        <begin position="1"/>
        <end position="20"/>
    </location>
</feature>
<evidence type="ECO:0000256" key="7">
    <source>
        <dbReference type="ARBA" id="ARBA00023237"/>
    </source>
</evidence>
<keyword evidence="2 8" id="KW-0813">Transport</keyword>
<dbReference type="OrthoDB" id="99276at2"/>
<keyword evidence="7 8" id="KW-0998">Cell outer membrane</keyword>
<proteinExistence type="inferred from homology"/>
<dbReference type="PROSITE" id="PS52016">
    <property type="entry name" value="TONB_DEPENDENT_REC_3"/>
    <property type="match status" value="1"/>
</dbReference>
<evidence type="ECO:0000256" key="8">
    <source>
        <dbReference type="PROSITE-ProRule" id="PRU01360"/>
    </source>
</evidence>
<dbReference type="InterPro" id="IPR012910">
    <property type="entry name" value="Plug_dom"/>
</dbReference>
<dbReference type="GO" id="GO:0009279">
    <property type="term" value="C:cell outer membrane"/>
    <property type="evidence" value="ECO:0007669"/>
    <property type="project" value="UniProtKB-SubCell"/>
</dbReference>